<dbReference type="EMBL" id="JAACJO010000004">
    <property type="protein sequence ID" value="KAF5359386.1"/>
    <property type="molecule type" value="Genomic_DNA"/>
</dbReference>
<reference evidence="2 3" key="1">
    <citation type="journal article" date="2020" name="ISME J.">
        <title>Uncovering the hidden diversity of litter-decomposition mechanisms in mushroom-forming fungi.</title>
        <authorList>
            <person name="Floudas D."/>
            <person name="Bentzer J."/>
            <person name="Ahren D."/>
            <person name="Johansson T."/>
            <person name="Persson P."/>
            <person name="Tunlid A."/>
        </authorList>
    </citation>
    <scope>NUCLEOTIDE SEQUENCE [LARGE SCALE GENOMIC DNA]</scope>
    <source>
        <strain evidence="2 3">CBS 146.42</strain>
    </source>
</reference>
<dbReference type="GO" id="GO:0016651">
    <property type="term" value="F:oxidoreductase activity, acting on NAD(P)H"/>
    <property type="evidence" value="ECO:0007669"/>
    <property type="project" value="InterPro"/>
</dbReference>
<dbReference type="PANTHER" id="PTHR45348:SF2">
    <property type="entry name" value="ZINC-TYPE ALCOHOL DEHYDROGENASE-LIKE PROTEIN C2E1P3.01"/>
    <property type="match status" value="1"/>
</dbReference>
<dbReference type="InterPro" id="IPR020843">
    <property type="entry name" value="ER"/>
</dbReference>
<dbReference type="AlphaFoldDB" id="A0A8H5G729"/>
<dbReference type="Gene3D" id="3.40.50.720">
    <property type="entry name" value="NAD(P)-binding Rossmann-like Domain"/>
    <property type="match status" value="1"/>
</dbReference>
<dbReference type="InterPro" id="IPR036291">
    <property type="entry name" value="NAD(P)-bd_dom_sf"/>
</dbReference>
<dbReference type="InterPro" id="IPR013149">
    <property type="entry name" value="ADH-like_C"/>
</dbReference>
<dbReference type="InterPro" id="IPR047122">
    <property type="entry name" value="Trans-enoyl_RdTase-like"/>
</dbReference>
<dbReference type="PANTHER" id="PTHR45348">
    <property type="entry name" value="HYPOTHETICAL OXIDOREDUCTASE (EUROFUNG)"/>
    <property type="match status" value="1"/>
</dbReference>
<accession>A0A8H5G729</accession>
<dbReference type="SMART" id="SM00829">
    <property type="entry name" value="PKS_ER"/>
    <property type="match status" value="1"/>
</dbReference>
<dbReference type="InterPro" id="IPR011032">
    <property type="entry name" value="GroES-like_sf"/>
</dbReference>
<dbReference type="CDD" id="cd08249">
    <property type="entry name" value="enoyl_reductase_like"/>
    <property type="match status" value="1"/>
</dbReference>
<dbReference type="Proteomes" id="UP000559027">
    <property type="component" value="Unassembled WGS sequence"/>
</dbReference>
<protein>
    <recommendedName>
        <fullName evidence="1">Enoyl reductase (ER) domain-containing protein</fullName>
    </recommendedName>
</protein>
<proteinExistence type="predicted"/>
<dbReference type="OrthoDB" id="3233595at2759"/>
<dbReference type="Pfam" id="PF00107">
    <property type="entry name" value="ADH_zinc_N"/>
    <property type="match status" value="1"/>
</dbReference>
<gene>
    <name evidence="2" type="ORF">D9756_003623</name>
</gene>
<dbReference type="Gene3D" id="3.90.180.10">
    <property type="entry name" value="Medium-chain alcohol dehydrogenases, catalytic domain"/>
    <property type="match status" value="1"/>
</dbReference>
<evidence type="ECO:0000313" key="3">
    <source>
        <dbReference type="Proteomes" id="UP000559027"/>
    </source>
</evidence>
<dbReference type="SUPFAM" id="SSF51735">
    <property type="entry name" value="NAD(P)-binding Rossmann-fold domains"/>
    <property type="match status" value="1"/>
</dbReference>
<dbReference type="SUPFAM" id="SSF50129">
    <property type="entry name" value="GroES-like"/>
    <property type="match status" value="1"/>
</dbReference>
<comment type="caution">
    <text evidence="2">The sequence shown here is derived from an EMBL/GenBank/DDBJ whole genome shotgun (WGS) entry which is preliminary data.</text>
</comment>
<feature type="domain" description="Enoyl reductase (ER)" evidence="1">
    <location>
        <begin position="16"/>
        <end position="339"/>
    </location>
</feature>
<keyword evidence="3" id="KW-1185">Reference proteome</keyword>
<evidence type="ECO:0000259" key="1">
    <source>
        <dbReference type="SMART" id="SM00829"/>
    </source>
</evidence>
<dbReference type="InterPro" id="IPR013154">
    <property type="entry name" value="ADH-like_N"/>
</dbReference>
<organism evidence="2 3">
    <name type="scientific">Leucocoprinus leucothites</name>
    <dbReference type="NCBI Taxonomy" id="201217"/>
    <lineage>
        <taxon>Eukaryota</taxon>
        <taxon>Fungi</taxon>
        <taxon>Dikarya</taxon>
        <taxon>Basidiomycota</taxon>
        <taxon>Agaricomycotina</taxon>
        <taxon>Agaricomycetes</taxon>
        <taxon>Agaricomycetidae</taxon>
        <taxon>Agaricales</taxon>
        <taxon>Agaricineae</taxon>
        <taxon>Agaricaceae</taxon>
        <taxon>Leucocoprinus</taxon>
    </lineage>
</organism>
<dbReference type="Pfam" id="PF08240">
    <property type="entry name" value="ADH_N"/>
    <property type="match status" value="1"/>
</dbReference>
<evidence type="ECO:0000313" key="2">
    <source>
        <dbReference type="EMBL" id="KAF5359386.1"/>
    </source>
</evidence>
<sequence>MSPESQKALFLDSKQGKFVVTTHVVPRPGAAEISIRVKACGLNPIDWKIQRYGVFVESYPIVLGVDIAGDVVEVGGEVVGFSMGDRVVAHGVFSNTASGFQQYVLGIPESMAKLPPNVSYDQAASFPSTLGAAFLSLYNQKPHGLGFSSPTKSDAQGKYSGTPLVILGGATIVGQYAIQLAKLSGFSPIIVTSSLIHESLLKEYGADKVIDRYSTIDTLRDQISVITLHPIQYVLDAVSMPATQQMANGILAPGGYLQLVQAPEALFSPDKHVQFTKGIRGFPESKETFAMLYQNLHDLFANAHIRPCPVEVVPGGLAGIPSGIARLEKDEVSGFKLVARPDETP</sequence>
<name>A0A8H5G729_9AGAR</name>